<dbReference type="SUPFAM" id="SSF48403">
    <property type="entry name" value="Ankyrin repeat"/>
    <property type="match status" value="1"/>
</dbReference>
<dbReference type="InterPro" id="IPR036770">
    <property type="entry name" value="Ankyrin_rpt-contain_sf"/>
</dbReference>
<feature type="region of interest" description="Disordered" evidence="2">
    <location>
        <begin position="277"/>
        <end position="331"/>
    </location>
</feature>
<accession>A0ABM4FV06</accession>
<dbReference type="PANTHER" id="PTHR46427:SF1">
    <property type="entry name" value="ANKYRIN REPEAT AND LEM DOMAIN-CONTAINING PROTEIN 1"/>
    <property type="match status" value="1"/>
</dbReference>
<dbReference type="Pfam" id="PF03020">
    <property type="entry name" value="LEM"/>
    <property type="match status" value="1"/>
</dbReference>
<dbReference type="InterPro" id="IPR034998">
    <property type="entry name" value="ANKLE1"/>
</dbReference>
<name>A0ABM4FV06_9AVES</name>
<dbReference type="SMART" id="SM00248">
    <property type="entry name" value="ANK"/>
    <property type="match status" value="2"/>
</dbReference>
<dbReference type="Proteomes" id="UP001652627">
    <property type="component" value="Chromosome 30"/>
</dbReference>
<protein>
    <submittedName>
        <fullName evidence="5">Ankyrin repeat and LEM domain-containing protein 1 isoform X1</fullName>
    </submittedName>
</protein>
<feature type="compositionally biased region" description="Basic residues" evidence="2">
    <location>
        <begin position="494"/>
        <end position="509"/>
    </location>
</feature>
<dbReference type="PROSITE" id="PS50297">
    <property type="entry name" value="ANK_REP_REGION"/>
    <property type="match status" value="1"/>
</dbReference>
<dbReference type="GeneID" id="136994509"/>
<dbReference type="InterPro" id="IPR011015">
    <property type="entry name" value="LEM/LEM-like_dom_sf"/>
</dbReference>
<organism evidence="4 5">
    <name type="scientific">Apteryx mantelli</name>
    <name type="common">North Island brown kiwi</name>
    <dbReference type="NCBI Taxonomy" id="2696672"/>
    <lineage>
        <taxon>Eukaryota</taxon>
        <taxon>Metazoa</taxon>
        <taxon>Chordata</taxon>
        <taxon>Craniata</taxon>
        <taxon>Vertebrata</taxon>
        <taxon>Euteleostomi</taxon>
        <taxon>Archelosauria</taxon>
        <taxon>Archosauria</taxon>
        <taxon>Dinosauria</taxon>
        <taxon>Saurischia</taxon>
        <taxon>Theropoda</taxon>
        <taxon>Coelurosauria</taxon>
        <taxon>Aves</taxon>
        <taxon>Palaeognathae</taxon>
        <taxon>Apterygiformes</taxon>
        <taxon>Apterygidae</taxon>
        <taxon>Apteryx</taxon>
    </lineage>
</organism>
<evidence type="ECO:0000259" key="3">
    <source>
        <dbReference type="PROSITE" id="PS50954"/>
    </source>
</evidence>
<evidence type="ECO:0000313" key="4">
    <source>
        <dbReference type="Proteomes" id="UP001652627"/>
    </source>
</evidence>
<dbReference type="CDD" id="cd12934">
    <property type="entry name" value="LEM"/>
    <property type="match status" value="1"/>
</dbReference>
<feature type="compositionally biased region" description="Low complexity" evidence="2">
    <location>
        <begin position="464"/>
        <end position="487"/>
    </location>
</feature>
<reference evidence="5" key="1">
    <citation type="submission" date="2025-08" db="UniProtKB">
        <authorList>
            <consortium name="RefSeq"/>
        </authorList>
    </citation>
    <scope>IDENTIFICATION</scope>
    <source>
        <tissue evidence="5">Blood</tissue>
    </source>
</reference>
<evidence type="ECO:0000256" key="2">
    <source>
        <dbReference type="SAM" id="MobiDB-lite"/>
    </source>
</evidence>
<dbReference type="PROSITE" id="PS50954">
    <property type="entry name" value="LEM"/>
    <property type="match status" value="1"/>
</dbReference>
<dbReference type="PROSITE" id="PS50088">
    <property type="entry name" value="ANK_REPEAT"/>
    <property type="match status" value="1"/>
</dbReference>
<proteinExistence type="predicted"/>
<feature type="domain" description="LEM" evidence="3">
    <location>
        <begin position="565"/>
        <end position="609"/>
    </location>
</feature>
<evidence type="ECO:0000313" key="5">
    <source>
        <dbReference type="RefSeq" id="XP_067168781.1"/>
    </source>
</evidence>
<feature type="region of interest" description="Disordered" evidence="2">
    <location>
        <begin position="757"/>
        <end position="780"/>
    </location>
</feature>
<dbReference type="Gene3D" id="1.10.720.40">
    <property type="match status" value="1"/>
</dbReference>
<evidence type="ECO:0000256" key="1">
    <source>
        <dbReference type="PROSITE-ProRule" id="PRU00023"/>
    </source>
</evidence>
<keyword evidence="4" id="KW-1185">Reference proteome</keyword>
<dbReference type="InterPro" id="IPR002110">
    <property type="entry name" value="Ankyrin_rpt"/>
</dbReference>
<dbReference type="Pfam" id="PF22945">
    <property type="entry name" value="LEM-3_GIY-YIG"/>
    <property type="match status" value="1"/>
</dbReference>
<dbReference type="SMART" id="SM00540">
    <property type="entry name" value="LEM"/>
    <property type="match status" value="1"/>
</dbReference>
<sequence length="841" mass="87842">MHCPGGATGCTGVSLHPLGSRFPMQPLFRVPPAFLPQQGDVWACPWQVEAVCGGQPWLVEALLEQGADPNLVLPEGVAAIHLAAGMEREGGVRCLGLILRHGGDPNARSAEALTPLHVAASWGCHRCLELLLRTGGDPELRDQDGKRAVDLALEQGNRVCAQVLRDWQHAARRPLPGKGVPSPPRCTGLRLRSRHGTAAITAWSPACPRLPVPRVVPFSAAWGGGWGQLAIPAVPAFGVLMQPCSRLARTRRWLHEAKRSVPGLCLADAPEDLRGPRRSLSFLTEDRTEASVPSRLSEDGFDPGPLSSTRKWRPSSGRGSGEPPAATASVSVPSVAGWPGAAPGGSALAPRPLACSTLLCSPRRPPAPQPRSPGTGGSPGDGGSDDDELFVSAAETLEPPEAGGSPGARCPPSPHRPPSGSAEPSGAAALPALLQACSLGGSSPPGPEPPRLCHVTPRTKSRLEASAARFSAAASSSSSSSSSLFSETLQMPRRPPRRRGPAVPPRHHVTLRDGDASDLEGTGSSDATVLLSGQPGLSQGAGGSPGSSPTVLLGSGERGRPVDTDEPPQPLSDATLLRELRRLGADPGPVTALTRRVYVQRLAALSEEAAAGHSPELAAALETCRIPDCADDELALARQFDCPNGGRRWRGGTLKSSFNYLLLDPRATQDLPLRSHLLSPAERFRTFVQAIFYVGKGTRARPYCHLYEALSHYRAGKAKGCGCSPTRRRGTATAWRPPGPRRVAGAWASTCCTGPCASSWPRASGSSGRRTSKPGAELGSVPPVLSPRVDRFALGWPRAGLGCLAGPWGFKQLLGGFAPSRRGRGGAGAGAAALHLPRAWG</sequence>
<dbReference type="PANTHER" id="PTHR46427">
    <property type="entry name" value="ANKYRIN REPEAT AND LEM DOMAIN-CONTAINING PROTEIN 1"/>
    <property type="match status" value="1"/>
</dbReference>
<dbReference type="Gene3D" id="1.25.40.20">
    <property type="entry name" value="Ankyrin repeat-containing domain"/>
    <property type="match status" value="1"/>
</dbReference>
<dbReference type="Pfam" id="PF12796">
    <property type="entry name" value="Ank_2"/>
    <property type="match status" value="1"/>
</dbReference>
<keyword evidence="1" id="KW-0040">ANK repeat</keyword>
<feature type="compositionally biased region" description="Low complexity" evidence="2">
    <location>
        <begin position="418"/>
        <end position="442"/>
    </location>
</feature>
<gene>
    <name evidence="5" type="primary">ANKLE1</name>
</gene>
<dbReference type="RefSeq" id="XP_067168781.1">
    <property type="nucleotide sequence ID" value="XM_067312680.1"/>
</dbReference>
<dbReference type="SUPFAM" id="SSF63451">
    <property type="entry name" value="LEM domain"/>
    <property type="match status" value="1"/>
</dbReference>
<dbReference type="InterPro" id="IPR003887">
    <property type="entry name" value="LEM_dom"/>
</dbReference>
<feature type="region of interest" description="Disordered" evidence="2">
    <location>
        <begin position="359"/>
        <end position="571"/>
    </location>
</feature>
<feature type="repeat" description="ANK" evidence="1">
    <location>
        <begin position="111"/>
        <end position="143"/>
    </location>
</feature>